<dbReference type="GO" id="GO:0003700">
    <property type="term" value="F:DNA-binding transcription factor activity"/>
    <property type="evidence" value="ECO:0007669"/>
    <property type="project" value="TreeGrafter"/>
</dbReference>
<dbReference type="PANTHER" id="PTHR31945:SF17">
    <property type="entry name" value="TRANSCRIPTION FACTOR FER-LIKE IRON DEFICIENCY-INDUCED TRANSCRIPTION FACTOR"/>
    <property type="match status" value="1"/>
</dbReference>
<keyword evidence="4" id="KW-0238">DNA-binding</keyword>
<evidence type="ECO:0000313" key="10">
    <source>
        <dbReference type="Proteomes" id="UP001161247"/>
    </source>
</evidence>
<dbReference type="SUPFAM" id="SSF47459">
    <property type="entry name" value="HLH, helix-loop-helix DNA-binding domain"/>
    <property type="match status" value="1"/>
</dbReference>
<protein>
    <submittedName>
        <fullName evidence="9">OLC1v1003770C1</fullName>
    </submittedName>
</protein>
<proteinExistence type="predicted"/>
<keyword evidence="10" id="KW-1185">Reference proteome</keyword>
<feature type="domain" description="BHLH" evidence="8">
    <location>
        <begin position="129"/>
        <end position="178"/>
    </location>
</feature>
<dbReference type="InterPro" id="IPR051358">
    <property type="entry name" value="TF_AMS/ICE1/BHLH6-like"/>
</dbReference>
<evidence type="ECO:0000256" key="6">
    <source>
        <dbReference type="ARBA" id="ARBA00023242"/>
    </source>
</evidence>
<dbReference type="SMART" id="SM00353">
    <property type="entry name" value="HLH"/>
    <property type="match status" value="1"/>
</dbReference>
<comment type="subcellular location">
    <subcellularLocation>
        <location evidence="1">Nucleus</location>
    </subcellularLocation>
</comment>
<keyword evidence="6" id="KW-0539">Nucleus</keyword>
<feature type="compositionally biased region" description="Low complexity" evidence="7">
    <location>
        <begin position="205"/>
        <end position="221"/>
    </location>
</feature>
<evidence type="ECO:0000256" key="3">
    <source>
        <dbReference type="ARBA" id="ARBA00023015"/>
    </source>
</evidence>
<dbReference type="GO" id="GO:0046983">
    <property type="term" value="F:protein dimerization activity"/>
    <property type="evidence" value="ECO:0007669"/>
    <property type="project" value="InterPro"/>
</dbReference>
<dbReference type="Pfam" id="PF00010">
    <property type="entry name" value="HLH"/>
    <property type="match status" value="1"/>
</dbReference>
<feature type="region of interest" description="Disordered" evidence="7">
    <location>
        <begin position="98"/>
        <end position="140"/>
    </location>
</feature>
<feature type="compositionally biased region" description="Basic and acidic residues" evidence="7">
    <location>
        <begin position="129"/>
        <end position="138"/>
    </location>
</feature>
<dbReference type="PANTHER" id="PTHR31945">
    <property type="entry name" value="TRANSCRIPTION FACTOR SCREAM2-RELATED"/>
    <property type="match status" value="1"/>
</dbReference>
<evidence type="ECO:0000259" key="8">
    <source>
        <dbReference type="PROSITE" id="PS50888"/>
    </source>
</evidence>
<comment type="subunit">
    <text evidence="2">Homodimer.</text>
</comment>
<evidence type="ECO:0000256" key="4">
    <source>
        <dbReference type="ARBA" id="ARBA00023125"/>
    </source>
</evidence>
<gene>
    <name evidence="9" type="ORF">OLC1_LOCUS13766</name>
</gene>
<accession>A0AAV1DAR8</accession>
<dbReference type="AlphaFoldDB" id="A0AAV1DAR8"/>
<feature type="compositionally biased region" description="Acidic residues" evidence="7">
    <location>
        <begin position="98"/>
        <end position="109"/>
    </location>
</feature>
<evidence type="ECO:0000256" key="7">
    <source>
        <dbReference type="SAM" id="MobiDB-lite"/>
    </source>
</evidence>
<dbReference type="GO" id="GO:0005634">
    <property type="term" value="C:nucleus"/>
    <property type="evidence" value="ECO:0007669"/>
    <property type="project" value="UniProtKB-SubCell"/>
</dbReference>
<reference evidence="9" key="1">
    <citation type="submission" date="2023-03" db="EMBL/GenBank/DDBJ databases">
        <authorList>
            <person name="Julca I."/>
        </authorList>
    </citation>
    <scope>NUCLEOTIDE SEQUENCE</scope>
</reference>
<name>A0AAV1DAR8_OLDCO</name>
<dbReference type="InterPro" id="IPR036638">
    <property type="entry name" value="HLH_DNA-bd_sf"/>
</dbReference>
<dbReference type="Gene3D" id="4.10.280.10">
    <property type="entry name" value="Helix-loop-helix DNA-binding domain"/>
    <property type="match status" value="1"/>
</dbReference>
<dbReference type="InterPro" id="IPR011598">
    <property type="entry name" value="bHLH_dom"/>
</dbReference>
<evidence type="ECO:0000256" key="1">
    <source>
        <dbReference type="ARBA" id="ARBA00004123"/>
    </source>
</evidence>
<evidence type="ECO:0000313" key="9">
    <source>
        <dbReference type="EMBL" id="CAI9104965.1"/>
    </source>
</evidence>
<dbReference type="PROSITE" id="PS50888">
    <property type="entry name" value="BHLH"/>
    <property type="match status" value="1"/>
</dbReference>
<organism evidence="9 10">
    <name type="scientific">Oldenlandia corymbosa var. corymbosa</name>
    <dbReference type="NCBI Taxonomy" id="529605"/>
    <lineage>
        <taxon>Eukaryota</taxon>
        <taxon>Viridiplantae</taxon>
        <taxon>Streptophyta</taxon>
        <taxon>Embryophyta</taxon>
        <taxon>Tracheophyta</taxon>
        <taxon>Spermatophyta</taxon>
        <taxon>Magnoliopsida</taxon>
        <taxon>eudicotyledons</taxon>
        <taxon>Gunneridae</taxon>
        <taxon>Pentapetalae</taxon>
        <taxon>asterids</taxon>
        <taxon>lamiids</taxon>
        <taxon>Gentianales</taxon>
        <taxon>Rubiaceae</taxon>
        <taxon>Rubioideae</taxon>
        <taxon>Spermacoceae</taxon>
        <taxon>Hedyotis-Oldenlandia complex</taxon>
        <taxon>Oldenlandia</taxon>
    </lineage>
</organism>
<keyword evidence="3" id="KW-0805">Transcription regulation</keyword>
<dbReference type="GO" id="GO:0043565">
    <property type="term" value="F:sequence-specific DNA binding"/>
    <property type="evidence" value="ECO:0007669"/>
    <property type="project" value="TreeGrafter"/>
</dbReference>
<keyword evidence="5" id="KW-0804">Transcription</keyword>
<feature type="region of interest" description="Disordered" evidence="7">
    <location>
        <begin position="197"/>
        <end position="222"/>
    </location>
</feature>
<dbReference type="EMBL" id="OX459122">
    <property type="protein sequence ID" value="CAI9104965.1"/>
    <property type="molecule type" value="Genomic_DNA"/>
</dbReference>
<evidence type="ECO:0000256" key="5">
    <source>
        <dbReference type="ARBA" id="ARBA00023163"/>
    </source>
</evidence>
<evidence type="ECO:0000256" key="2">
    <source>
        <dbReference type="ARBA" id="ARBA00011738"/>
    </source>
</evidence>
<dbReference type="Proteomes" id="UP001161247">
    <property type="component" value="Chromosome 5"/>
</dbReference>
<dbReference type="FunFam" id="4.10.280.10:FF:000096">
    <property type="entry name" value="Basic helix-loop-helix (BHLH) DNA-binding superfamily protein"/>
    <property type="match status" value="1"/>
</dbReference>
<sequence length="323" mass="36276">MNNDVVVSSVLPLEVQNVSDFGFIDFMDETNFEQLIELIRGESIEPAARFCANLDCDHVIGCLPGDATQFDFAQNDDDLCDFNIASFSELNSFPEEINAEDEGKDDDESLGTTTTNDTSTPGKKRTKRPDRSRTLISERKRRGRMKEKLYALRALVPNITKMDKASIIGDAIRYVQDLQMKSNKLKAEVASLESSLNQTHQNHLQEISSQESRTTSSTTSINPPPAIKKIFQMEVFKVESREYYVRLVCNKRQGIAALLYKALDSLGLCVRSSNLGTAAENYFFTFTLTINEVEMDINLANLKLWIVTAFCDQGFDFVTLPSA</sequence>